<comment type="caution">
    <text evidence="2">The sequence shown here is derived from an EMBL/GenBank/DDBJ whole genome shotgun (WGS) entry which is preliminary data.</text>
</comment>
<reference evidence="2 5" key="1">
    <citation type="submission" date="2019-08" db="EMBL/GenBank/DDBJ databases">
        <title>Comparison of rpoB and gyrB Sequences from Mobiluncus Species and Development of a Multiplex PCR Method for Clinical Detection of Mobiluncus curtisii and Mobiluncus mulieris.</title>
        <authorList>
            <person name="Yang L."/>
            <person name="Shen Y."/>
            <person name="Xu G."/>
            <person name="Shu L.-B."/>
            <person name="Hu J."/>
            <person name="Zhang R."/>
            <person name="Wang Y."/>
            <person name="Zhou H.-W."/>
            <person name="Zhang X."/>
        </authorList>
    </citation>
    <scope>NUCLEOTIDE SEQUENCE [LARGE SCALE GENOMIC DNA]</scope>
    <source>
        <strain evidence="2 5">M26</strain>
    </source>
</reference>
<gene>
    <name evidence="2" type="ORF">FYZ43_03415</name>
    <name evidence="3" type="ORF">HHJ74_03995</name>
</gene>
<evidence type="ECO:0000313" key="4">
    <source>
        <dbReference type="Proteomes" id="UP000582487"/>
    </source>
</evidence>
<protein>
    <submittedName>
        <fullName evidence="2">Uncharacterized protein</fullName>
    </submittedName>
</protein>
<evidence type="ECO:0000256" key="1">
    <source>
        <dbReference type="SAM" id="MobiDB-lite"/>
    </source>
</evidence>
<accession>A0A378PFA3</accession>
<dbReference type="EMBL" id="VSZY01000003">
    <property type="protein sequence ID" value="MCU9968468.1"/>
    <property type="molecule type" value="Genomic_DNA"/>
</dbReference>
<proteinExistence type="predicted"/>
<dbReference type="Proteomes" id="UP001209486">
    <property type="component" value="Unassembled WGS sequence"/>
</dbReference>
<feature type="region of interest" description="Disordered" evidence="1">
    <location>
        <begin position="54"/>
        <end position="73"/>
    </location>
</feature>
<organism evidence="2 5">
    <name type="scientific">Mobiluncus mulieris</name>
    <dbReference type="NCBI Taxonomy" id="2052"/>
    <lineage>
        <taxon>Bacteria</taxon>
        <taxon>Bacillati</taxon>
        <taxon>Actinomycetota</taxon>
        <taxon>Actinomycetes</taxon>
        <taxon>Actinomycetales</taxon>
        <taxon>Actinomycetaceae</taxon>
        <taxon>Mobiluncus</taxon>
    </lineage>
</organism>
<evidence type="ECO:0000313" key="2">
    <source>
        <dbReference type="EMBL" id="MCU9968468.1"/>
    </source>
</evidence>
<evidence type="ECO:0000313" key="3">
    <source>
        <dbReference type="EMBL" id="NMW92865.1"/>
    </source>
</evidence>
<sequence length="73" mass="7924">MTDEAPPIFKPGDILTAEQINRWMVEAPEKDLATYHATVKPLIDGLEQKIKNASNPEASPALWIQNGGGPLAN</sequence>
<evidence type="ECO:0000313" key="5">
    <source>
        <dbReference type="Proteomes" id="UP001209486"/>
    </source>
</evidence>
<dbReference type="Proteomes" id="UP000582487">
    <property type="component" value="Unassembled WGS sequence"/>
</dbReference>
<name>A0A378PFA3_9ACTO</name>
<reference evidence="3 4" key="2">
    <citation type="submission" date="2020-04" db="EMBL/GenBank/DDBJ databases">
        <title>Antimicrobial susceptibility and clonality of vaginal-derived multi-drug resistant Mobiluncus isolates in China.</title>
        <authorList>
            <person name="Zhang X."/>
        </authorList>
    </citation>
    <scope>NUCLEOTIDE SEQUENCE [LARGE SCALE GENOMIC DNA]</scope>
    <source>
        <strain evidence="3 4">7</strain>
    </source>
</reference>
<dbReference type="RefSeq" id="WP_004016470.1">
    <property type="nucleotide sequence ID" value="NZ_CAMUNX010000004.1"/>
</dbReference>
<dbReference type="AlphaFoldDB" id="A0A378PFA3"/>
<dbReference type="EMBL" id="JABCUV010000003">
    <property type="protein sequence ID" value="NMW92865.1"/>
    <property type="molecule type" value="Genomic_DNA"/>
</dbReference>